<evidence type="ECO:0000313" key="2">
    <source>
        <dbReference type="EMBL" id="SCW40735.1"/>
    </source>
</evidence>
<sequence>MAILLKLLMSLAGMVLMAFGVVLAPLPGPLGVPFVLLGLILLLRSSTWIKRQFMRQVRAHPRWLGPVRAMLRPGAQVISLVWLQGLRVERGLMPRRFRFMQSSRQGVKQGVKSLFRKRSSRASEDAA</sequence>
<keyword evidence="3" id="KW-1185">Reference proteome</keyword>
<protein>
    <submittedName>
        <fullName evidence="2">Putative transmembrane protein (PGPGW)</fullName>
    </submittedName>
</protein>
<dbReference type="Proteomes" id="UP000199150">
    <property type="component" value="Unassembled WGS sequence"/>
</dbReference>
<dbReference type="AlphaFoldDB" id="A0A1G4Q8G5"/>
<dbReference type="EMBL" id="FMTS01000001">
    <property type="protein sequence ID" value="SCW40735.1"/>
    <property type="molecule type" value="Genomic_DNA"/>
</dbReference>
<gene>
    <name evidence="2" type="ORF">SAMN02927928_0997</name>
</gene>
<keyword evidence="1" id="KW-0472">Membrane</keyword>
<keyword evidence="1" id="KW-1133">Transmembrane helix</keyword>
<dbReference type="STRING" id="260084.SAMN02927928_0997"/>
<keyword evidence="1 2" id="KW-0812">Transmembrane</keyword>
<accession>A0A1G4Q8G5</accession>
<dbReference type="RefSeq" id="WP_245678845.1">
    <property type="nucleotide sequence ID" value="NZ_CBCRYE010000001.1"/>
</dbReference>
<reference evidence="3" key="1">
    <citation type="submission" date="2016-10" db="EMBL/GenBank/DDBJ databases">
        <authorList>
            <person name="Varghese N."/>
            <person name="Submissions S."/>
        </authorList>
    </citation>
    <scope>NUCLEOTIDE SEQUENCE [LARGE SCALE GENOMIC DNA]</scope>
    <source>
        <strain evidence="3">CGMCC 1.3431</strain>
    </source>
</reference>
<proteinExistence type="predicted"/>
<organism evidence="2 3">
    <name type="scientific">Asticcacaulis taihuensis</name>
    <dbReference type="NCBI Taxonomy" id="260084"/>
    <lineage>
        <taxon>Bacteria</taxon>
        <taxon>Pseudomonadati</taxon>
        <taxon>Pseudomonadota</taxon>
        <taxon>Alphaproteobacteria</taxon>
        <taxon>Caulobacterales</taxon>
        <taxon>Caulobacteraceae</taxon>
        <taxon>Asticcacaulis</taxon>
    </lineage>
</organism>
<feature type="transmembrane region" description="Helical" evidence="1">
    <location>
        <begin position="7"/>
        <end position="24"/>
    </location>
</feature>
<evidence type="ECO:0000256" key="1">
    <source>
        <dbReference type="SAM" id="Phobius"/>
    </source>
</evidence>
<name>A0A1G4Q8G5_9CAUL</name>
<evidence type="ECO:0000313" key="3">
    <source>
        <dbReference type="Proteomes" id="UP000199150"/>
    </source>
</evidence>
<feature type="transmembrane region" description="Helical" evidence="1">
    <location>
        <begin position="30"/>
        <end position="49"/>
    </location>
</feature>